<dbReference type="EMBL" id="JBHUPB010000003">
    <property type="protein sequence ID" value="MFD2966098.1"/>
    <property type="molecule type" value="Genomic_DNA"/>
</dbReference>
<reference evidence="2" key="1">
    <citation type="journal article" date="2019" name="Int. J. Syst. Evol. Microbiol.">
        <title>The Global Catalogue of Microorganisms (GCM) 10K type strain sequencing project: providing services to taxonomists for standard genome sequencing and annotation.</title>
        <authorList>
            <consortium name="The Broad Institute Genomics Platform"/>
            <consortium name="The Broad Institute Genome Sequencing Center for Infectious Disease"/>
            <person name="Wu L."/>
            <person name="Ma J."/>
        </authorList>
    </citation>
    <scope>NUCLEOTIDE SEQUENCE [LARGE SCALE GENOMIC DNA]</scope>
    <source>
        <strain evidence="2">KCTC 22814</strain>
    </source>
</reference>
<sequence length="153" mass="18548">MEWKERLWGYNAVDGFYESPQKFNFEFSPERLLVRNQALRNADRSLYRNFLLENYPFHQRQEMEKFDRVANNLRRLSAFEALRYIDDRQVNVLCADLDFHEEYAIFRAMHVEEAELATFKNAVDHELLENYVMPEQLLSRPYVWIDMSSLPKQ</sequence>
<keyword evidence="2" id="KW-1185">Reference proteome</keyword>
<organism evidence="1 2">
    <name type="scientific">Sphingobacterium bambusae</name>
    <dbReference type="NCBI Taxonomy" id="662858"/>
    <lineage>
        <taxon>Bacteria</taxon>
        <taxon>Pseudomonadati</taxon>
        <taxon>Bacteroidota</taxon>
        <taxon>Sphingobacteriia</taxon>
        <taxon>Sphingobacteriales</taxon>
        <taxon>Sphingobacteriaceae</taxon>
        <taxon>Sphingobacterium</taxon>
    </lineage>
</organism>
<name>A0ABW6B969_9SPHI</name>
<evidence type="ECO:0000313" key="2">
    <source>
        <dbReference type="Proteomes" id="UP001597525"/>
    </source>
</evidence>
<evidence type="ECO:0000313" key="1">
    <source>
        <dbReference type="EMBL" id="MFD2966098.1"/>
    </source>
</evidence>
<dbReference type="Proteomes" id="UP001597525">
    <property type="component" value="Unassembled WGS sequence"/>
</dbReference>
<accession>A0ABW6B969</accession>
<comment type="caution">
    <text evidence="1">The sequence shown here is derived from an EMBL/GenBank/DDBJ whole genome shotgun (WGS) entry which is preliminary data.</text>
</comment>
<protein>
    <submittedName>
        <fullName evidence="1">Uncharacterized protein</fullName>
    </submittedName>
</protein>
<dbReference type="RefSeq" id="WP_320183890.1">
    <property type="nucleotide sequence ID" value="NZ_CP138332.1"/>
</dbReference>
<gene>
    <name evidence="1" type="ORF">ACFS7Y_01805</name>
</gene>
<proteinExistence type="predicted"/>